<dbReference type="Proteomes" id="UP001596514">
    <property type="component" value="Unassembled WGS sequence"/>
</dbReference>
<feature type="region of interest" description="Disordered" evidence="1">
    <location>
        <begin position="127"/>
        <end position="151"/>
    </location>
</feature>
<name>A0ABW2SUJ1_9ACTN</name>
<gene>
    <name evidence="2" type="ORF">ACFQVD_07505</name>
</gene>
<reference evidence="3" key="1">
    <citation type="journal article" date="2019" name="Int. J. Syst. Evol. Microbiol.">
        <title>The Global Catalogue of Microorganisms (GCM) 10K type strain sequencing project: providing services to taxonomists for standard genome sequencing and annotation.</title>
        <authorList>
            <consortium name="The Broad Institute Genomics Platform"/>
            <consortium name="The Broad Institute Genome Sequencing Center for Infectious Disease"/>
            <person name="Wu L."/>
            <person name="Ma J."/>
        </authorList>
    </citation>
    <scope>NUCLEOTIDE SEQUENCE [LARGE SCALE GENOMIC DNA]</scope>
    <source>
        <strain evidence="3">JCM 10083</strain>
    </source>
</reference>
<comment type="caution">
    <text evidence="2">The sequence shown here is derived from an EMBL/GenBank/DDBJ whole genome shotgun (WGS) entry which is preliminary data.</text>
</comment>
<proteinExistence type="predicted"/>
<organism evidence="2 3">
    <name type="scientific">Streptosporangium amethystogenes subsp. fukuiense</name>
    <dbReference type="NCBI Taxonomy" id="698418"/>
    <lineage>
        <taxon>Bacteria</taxon>
        <taxon>Bacillati</taxon>
        <taxon>Actinomycetota</taxon>
        <taxon>Actinomycetes</taxon>
        <taxon>Streptosporangiales</taxon>
        <taxon>Streptosporangiaceae</taxon>
        <taxon>Streptosporangium</taxon>
    </lineage>
</organism>
<dbReference type="EMBL" id="JBHTEE010000001">
    <property type="protein sequence ID" value="MFC7599950.1"/>
    <property type="molecule type" value="Genomic_DNA"/>
</dbReference>
<accession>A0ABW2SUJ1</accession>
<sequence length="151" mass="16304">MEAELAALAASGATTLIALMVSDTWTQVKERFARAFSRTGDSEDLLRDLEVSRATLMAALAHGDDEKAAEIEIEWRSRLLYLMRSDPGLIEELRSLPTSPVGTVYNSISGKVQSGLVIQAGRISGSTFHPVRPDDHAGESEDEAQSGLGME</sequence>
<protein>
    <submittedName>
        <fullName evidence="2">Uncharacterized protein</fullName>
    </submittedName>
</protein>
<evidence type="ECO:0000313" key="3">
    <source>
        <dbReference type="Proteomes" id="UP001596514"/>
    </source>
</evidence>
<evidence type="ECO:0000313" key="2">
    <source>
        <dbReference type="EMBL" id="MFC7599950.1"/>
    </source>
</evidence>
<dbReference type="RefSeq" id="WP_343967158.1">
    <property type="nucleotide sequence ID" value="NZ_BAAAGK010000055.1"/>
</dbReference>
<keyword evidence="3" id="KW-1185">Reference proteome</keyword>
<evidence type="ECO:0000256" key="1">
    <source>
        <dbReference type="SAM" id="MobiDB-lite"/>
    </source>
</evidence>